<keyword evidence="2" id="KW-1185">Reference proteome</keyword>
<organism evidence="1 2">
    <name type="scientific">Maridesulfovibrio salexigens (strain ATCC 14822 / DSM 2638 / NCIMB 8403 / VKM B-1763)</name>
    <name type="common">Desulfovibrio salexigens</name>
    <dbReference type="NCBI Taxonomy" id="526222"/>
    <lineage>
        <taxon>Bacteria</taxon>
        <taxon>Pseudomonadati</taxon>
        <taxon>Thermodesulfobacteriota</taxon>
        <taxon>Desulfovibrionia</taxon>
        <taxon>Desulfovibrionales</taxon>
        <taxon>Desulfovibrionaceae</taxon>
        <taxon>Maridesulfovibrio</taxon>
    </lineage>
</organism>
<name>C6BVY4_MARSD</name>
<dbReference type="HOGENOM" id="CLU_2492713_0_0_7"/>
<protein>
    <submittedName>
        <fullName evidence="1">Uncharacterized protein</fullName>
    </submittedName>
</protein>
<proteinExistence type="predicted"/>
<dbReference type="Proteomes" id="UP000002601">
    <property type="component" value="Chromosome"/>
</dbReference>
<gene>
    <name evidence="1" type="ordered locus">Desal_2127</name>
</gene>
<accession>C6BVY4</accession>
<dbReference type="STRING" id="526222.Desal_2127"/>
<reference evidence="1 2" key="1">
    <citation type="submission" date="2009-06" db="EMBL/GenBank/DDBJ databases">
        <title>Complete sequence of Desulfovibrio salexigens DSM 2638.</title>
        <authorList>
            <consortium name="US DOE Joint Genome Institute"/>
            <person name="Lucas S."/>
            <person name="Copeland A."/>
            <person name="Lapidus A."/>
            <person name="Glavina del Rio T."/>
            <person name="Tice H."/>
            <person name="Bruce D."/>
            <person name="Goodwin L."/>
            <person name="Pitluck S."/>
            <person name="Munk A.C."/>
            <person name="Brettin T."/>
            <person name="Detter J.C."/>
            <person name="Han C."/>
            <person name="Tapia R."/>
            <person name="Larimer F."/>
            <person name="Land M."/>
            <person name="Hauser L."/>
            <person name="Kyrpides N."/>
            <person name="Anderson I."/>
            <person name="Wall J.D."/>
            <person name="Arkin A.P."/>
            <person name="Dehal P."/>
            <person name="Chivian D."/>
            <person name="Giles B."/>
            <person name="Hazen T.C."/>
        </authorList>
    </citation>
    <scope>NUCLEOTIDE SEQUENCE [LARGE SCALE GENOMIC DNA]</scope>
    <source>
        <strain evidence="2">ATCC 14822 / DSM 2638 / NCIMB 8403 / VKM B-1763</strain>
    </source>
</reference>
<evidence type="ECO:0000313" key="2">
    <source>
        <dbReference type="Proteomes" id="UP000002601"/>
    </source>
</evidence>
<dbReference type="AlphaFoldDB" id="C6BVY4"/>
<dbReference type="EMBL" id="CP001649">
    <property type="protein sequence ID" value="ACS80187.1"/>
    <property type="molecule type" value="Genomic_DNA"/>
</dbReference>
<dbReference type="KEGG" id="dsa:Desal_2127"/>
<evidence type="ECO:0000313" key="1">
    <source>
        <dbReference type="EMBL" id="ACS80187.1"/>
    </source>
</evidence>
<sequence length="86" mass="9710">MVFSACVQKQHSKIDEVREVVFVSTYVECPRPANPILKAVLEEKHIGSSENVDRLMFNIVELKGGLKAMNATINCYEKQAEKKVTK</sequence>